<gene>
    <name evidence="2" type="ordered locus">SCATT_55320</name>
</gene>
<dbReference type="STRING" id="1003195.SCATT_55320"/>
<feature type="region of interest" description="Disordered" evidence="1">
    <location>
        <begin position="34"/>
        <end position="66"/>
    </location>
</feature>
<proteinExistence type="predicted"/>
<name>F8JRL7_STREN</name>
<accession>F8JRL7</accession>
<dbReference type="EMBL" id="CP003219">
    <property type="protein sequence ID" value="AEW97903.1"/>
    <property type="molecule type" value="Genomic_DNA"/>
</dbReference>
<dbReference type="KEGG" id="scy:SCATT_55320"/>
<feature type="compositionally biased region" description="Basic residues" evidence="1">
    <location>
        <begin position="49"/>
        <end position="58"/>
    </location>
</feature>
<dbReference type="KEGG" id="sct:SCAT_5530"/>
<reference evidence="3" key="1">
    <citation type="submission" date="2011-12" db="EMBL/GenBank/DDBJ databases">
        <title>Complete genome sequence of Streptomyces cattleya strain DSM 46488.</title>
        <authorList>
            <person name="Ou H.-Y."/>
            <person name="Li P."/>
            <person name="Zhao C."/>
            <person name="O'Hagan D."/>
            <person name="Deng Z."/>
        </authorList>
    </citation>
    <scope>NUCLEOTIDE SEQUENCE [LARGE SCALE GENOMIC DNA]</scope>
    <source>
        <strain evidence="3">ATCC 35852 / DSM 46488 / JCM 4925 / NBRC 14057 / NRRL 8057</strain>
    </source>
</reference>
<evidence type="ECO:0000256" key="1">
    <source>
        <dbReference type="SAM" id="MobiDB-lite"/>
    </source>
</evidence>
<accession>G8WYD2</accession>
<dbReference type="HOGENOM" id="CLU_2829251_0_0_11"/>
<evidence type="ECO:0000313" key="2">
    <source>
        <dbReference type="EMBL" id="AEW97903.1"/>
    </source>
</evidence>
<protein>
    <submittedName>
        <fullName evidence="2">Uncharacterized protein</fullName>
    </submittedName>
</protein>
<dbReference type="Proteomes" id="UP000007842">
    <property type="component" value="Chromosome"/>
</dbReference>
<evidence type="ECO:0000313" key="3">
    <source>
        <dbReference type="Proteomes" id="UP000007842"/>
    </source>
</evidence>
<sequence>MPEETMDPHRPTAITTTAWAVAEPGPLATAPLRRVTRELPAPRPGRAAGRGHRVRGLPHRSPPGRG</sequence>
<organism evidence="2 3">
    <name type="scientific">Streptantibioticus cattleyicolor (strain ATCC 35852 / DSM 46488 / JCM 4925 / NBRC 14057 / NRRL 8057)</name>
    <name type="common">Streptomyces cattleya</name>
    <dbReference type="NCBI Taxonomy" id="1003195"/>
    <lineage>
        <taxon>Bacteria</taxon>
        <taxon>Bacillati</taxon>
        <taxon>Actinomycetota</taxon>
        <taxon>Actinomycetes</taxon>
        <taxon>Kitasatosporales</taxon>
        <taxon>Streptomycetaceae</taxon>
        <taxon>Streptantibioticus</taxon>
    </lineage>
</organism>
<dbReference type="AlphaFoldDB" id="F8JRL7"/>
<keyword evidence="3" id="KW-1185">Reference proteome</keyword>